<proteinExistence type="inferred from homology"/>
<keyword evidence="4" id="KW-1003">Cell membrane</keyword>
<comment type="caution">
    <text evidence="9">The sequence shown here is derived from an EMBL/GenBank/DDBJ whole genome shotgun (WGS) entry which is preliminary data.</text>
</comment>
<evidence type="ECO:0000256" key="5">
    <source>
        <dbReference type="ARBA" id="ARBA00023136"/>
    </source>
</evidence>
<protein>
    <recommendedName>
        <fullName evidence="6">ABC-type dipeptide transporter</fullName>
        <ecNumber evidence="6">7.4.2.9</ecNumber>
    </recommendedName>
</protein>
<feature type="domain" description="ABC transporter" evidence="8">
    <location>
        <begin position="24"/>
        <end position="58"/>
    </location>
</feature>
<comment type="catalytic activity">
    <reaction evidence="7">
        <text>a dipeptide(out) + ATP + H2O = a dipeptide(in) + ADP + phosphate + H(+)</text>
        <dbReference type="Rhea" id="RHEA:23120"/>
        <dbReference type="ChEBI" id="CHEBI:15377"/>
        <dbReference type="ChEBI" id="CHEBI:15378"/>
        <dbReference type="ChEBI" id="CHEBI:30616"/>
        <dbReference type="ChEBI" id="CHEBI:43474"/>
        <dbReference type="ChEBI" id="CHEBI:90799"/>
        <dbReference type="ChEBI" id="CHEBI:456216"/>
        <dbReference type="EC" id="7.4.2.9"/>
    </reaction>
</comment>
<reference evidence="9 10" key="1">
    <citation type="submission" date="2019-10" db="EMBL/GenBank/DDBJ databases">
        <title>Evaluation of single-gene subtyping targets for Pseudomonas.</title>
        <authorList>
            <person name="Reichler S.J."/>
            <person name="Orsi R.H."/>
            <person name="Wiedmann M."/>
            <person name="Martin N.H."/>
            <person name="Murphy S.I."/>
        </authorList>
    </citation>
    <scope>NUCLEOTIDE SEQUENCE [LARGE SCALE GENOMIC DNA]</scope>
    <source>
        <strain evidence="9 10">FSL R10-0802</strain>
    </source>
</reference>
<dbReference type="InterPro" id="IPR027417">
    <property type="entry name" value="P-loop_NTPase"/>
</dbReference>
<evidence type="ECO:0000256" key="6">
    <source>
        <dbReference type="ARBA" id="ARBA00038852"/>
    </source>
</evidence>
<evidence type="ECO:0000256" key="1">
    <source>
        <dbReference type="ARBA" id="ARBA00004370"/>
    </source>
</evidence>
<keyword evidence="9" id="KW-0067">ATP-binding</keyword>
<comment type="similarity">
    <text evidence="2">Belongs to the ABC transporter superfamily.</text>
</comment>
<keyword evidence="9" id="KW-0547">Nucleotide-binding</keyword>
<dbReference type="PANTHER" id="PTHR43297">
    <property type="entry name" value="OLIGOPEPTIDE TRANSPORT ATP-BINDING PROTEIN APPD"/>
    <property type="match status" value="1"/>
</dbReference>
<dbReference type="Pfam" id="PF00005">
    <property type="entry name" value="ABC_tran"/>
    <property type="match status" value="1"/>
</dbReference>
<feature type="non-terminal residue" evidence="9">
    <location>
        <position position="64"/>
    </location>
</feature>
<evidence type="ECO:0000256" key="2">
    <source>
        <dbReference type="ARBA" id="ARBA00005417"/>
    </source>
</evidence>
<keyword evidence="10" id="KW-1185">Reference proteome</keyword>
<evidence type="ECO:0000259" key="8">
    <source>
        <dbReference type="Pfam" id="PF00005"/>
    </source>
</evidence>
<evidence type="ECO:0000256" key="4">
    <source>
        <dbReference type="ARBA" id="ARBA00022475"/>
    </source>
</evidence>
<dbReference type="GO" id="GO:0005524">
    <property type="term" value="F:ATP binding"/>
    <property type="evidence" value="ECO:0007669"/>
    <property type="project" value="UniProtKB-KW"/>
</dbReference>
<gene>
    <name evidence="9" type="ORF">GHN94_24200</name>
</gene>
<dbReference type="EMBL" id="WIWP01000199">
    <property type="protein sequence ID" value="MQT28890.1"/>
    <property type="molecule type" value="Genomic_DNA"/>
</dbReference>
<keyword evidence="3" id="KW-0813">Transport</keyword>
<sequence>MNNAPLIDVQDLHVRFGAHAVPTLKGISFQLYQGECLALVGESGSGKSVTSRTLAGLTGARAVV</sequence>
<dbReference type="EC" id="7.4.2.9" evidence="6"/>
<accession>A0ABW9PNP6</accession>
<name>A0ABW9PNP6_9PSED</name>
<keyword evidence="5" id="KW-0472">Membrane</keyword>
<comment type="subcellular location">
    <subcellularLocation>
        <location evidence="1">Membrane</location>
    </subcellularLocation>
</comment>
<evidence type="ECO:0000313" key="9">
    <source>
        <dbReference type="EMBL" id="MQT28890.1"/>
    </source>
</evidence>
<evidence type="ECO:0000256" key="3">
    <source>
        <dbReference type="ARBA" id="ARBA00022448"/>
    </source>
</evidence>
<evidence type="ECO:0000256" key="7">
    <source>
        <dbReference type="ARBA" id="ARBA00047356"/>
    </source>
</evidence>
<evidence type="ECO:0000313" key="10">
    <source>
        <dbReference type="Proteomes" id="UP000713985"/>
    </source>
</evidence>
<dbReference type="InterPro" id="IPR050388">
    <property type="entry name" value="ABC_Ni/Peptide_Import"/>
</dbReference>
<dbReference type="InterPro" id="IPR003439">
    <property type="entry name" value="ABC_transporter-like_ATP-bd"/>
</dbReference>
<dbReference type="RefSeq" id="WP_153427806.1">
    <property type="nucleotide sequence ID" value="NZ_WIWP01000199.1"/>
</dbReference>
<dbReference type="Gene3D" id="3.40.50.300">
    <property type="entry name" value="P-loop containing nucleotide triphosphate hydrolases"/>
    <property type="match status" value="1"/>
</dbReference>
<dbReference type="SUPFAM" id="SSF52540">
    <property type="entry name" value="P-loop containing nucleoside triphosphate hydrolases"/>
    <property type="match status" value="1"/>
</dbReference>
<organism evidence="9 10">
    <name type="scientific">Pseudomonas helleri</name>
    <dbReference type="NCBI Taxonomy" id="1608996"/>
    <lineage>
        <taxon>Bacteria</taxon>
        <taxon>Pseudomonadati</taxon>
        <taxon>Pseudomonadota</taxon>
        <taxon>Gammaproteobacteria</taxon>
        <taxon>Pseudomonadales</taxon>
        <taxon>Pseudomonadaceae</taxon>
        <taxon>Pseudomonas</taxon>
    </lineage>
</organism>
<dbReference type="Proteomes" id="UP000713985">
    <property type="component" value="Unassembled WGS sequence"/>
</dbReference>
<dbReference type="PANTHER" id="PTHR43297:SF2">
    <property type="entry name" value="DIPEPTIDE TRANSPORT ATP-BINDING PROTEIN DPPD"/>
    <property type="match status" value="1"/>
</dbReference>